<dbReference type="AlphaFoldDB" id="A0A8T0I2D1"/>
<evidence type="ECO:0000256" key="2">
    <source>
        <dbReference type="SAM" id="SignalP"/>
    </source>
</evidence>
<feature type="compositionally biased region" description="Basic and acidic residues" evidence="1">
    <location>
        <begin position="51"/>
        <end position="65"/>
    </location>
</feature>
<organism evidence="3 4">
    <name type="scientific">Ceratodon purpureus</name>
    <name type="common">Fire moss</name>
    <name type="synonym">Dicranum purpureum</name>
    <dbReference type="NCBI Taxonomy" id="3225"/>
    <lineage>
        <taxon>Eukaryota</taxon>
        <taxon>Viridiplantae</taxon>
        <taxon>Streptophyta</taxon>
        <taxon>Embryophyta</taxon>
        <taxon>Bryophyta</taxon>
        <taxon>Bryophytina</taxon>
        <taxon>Bryopsida</taxon>
        <taxon>Dicranidae</taxon>
        <taxon>Pseudoditrichales</taxon>
        <taxon>Ditrichaceae</taxon>
        <taxon>Ceratodon</taxon>
    </lineage>
</organism>
<dbReference type="PROSITE" id="PS51257">
    <property type="entry name" value="PROKAR_LIPOPROTEIN"/>
    <property type="match status" value="1"/>
</dbReference>
<evidence type="ECO:0000256" key="1">
    <source>
        <dbReference type="SAM" id="MobiDB-lite"/>
    </source>
</evidence>
<gene>
    <name evidence="3" type="ORF">KC19_5G167600</name>
</gene>
<evidence type="ECO:0000313" key="3">
    <source>
        <dbReference type="EMBL" id="KAG0577602.1"/>
    </source>
</evidence>
<evidence type="ECO:0008006" key="5">
    <source>
        <dbReference type="Google" id="ProtNLM"/>
    </source>
</evidence>
<reference evidence="3" key="1">
    <citation type="submission" date="2020-06" db="EMBL/GenBank/DDBJ databases">
        <title>WGS assembly of Ceratodon purpureus strain R40.</title>
        <authorList>
            <person name="Carey S.B."/>
            <person name="Jenkins J."/>
            <person name="Shu S."/>
            <person name="Lovell J.T."/>
            <person name="Sreedasyam A."/>
            <person name="Maumus F."/>
            <person name="Tiley G.P."/>
            <person name="Fernandez-Pozo N."/>
            <person name="Barry K."/>
            <person name="Chen C."/>
            <person name="Wang M."/>
            <person name="Lipzen A."/>
            <person name="Daum C."/>
            <person name="Saski C.A."/>
            <person name="Payton A.C."/>
            <person name="Mcbreen J.C."/>
            <person name="Conrad R.E."/>
            <person name="Kollar L.M."/>
            <person name="Olsson S."/>
            <person name="Huttunen S."/>
            <person name="Landis J.B."/>
            <person name="Wickett N.J."/>
            <person name="Johnson M.G."/>
            <person name="Rensing S.A."/>
            <person name="Grimwood J."/>
            <person name="Schmutz J."/>
            <person name="Mcdaniel S.F."/>
        </authorList>
    </citation>
    <scope>NUCLEOTIDE SEQUENCE</scope>
    <source>
        <strain evidence="3">R40</strain>
    </source>
</reference>
<feature type="region of interest" description="Disordered" evidence="1">
    <location>
        <begin position="43"/>
        <end position="65"/>
    </location>
</feature>
<accession>A0A8T0I2D1</accession>
<dbReference type="EMBL" id="CM026425">
    <property type="protein sequence ID" value="KAG0577602.1"/>
    <property type="molecule type" value="Genomic_DNA"/>
</dbReference>
<proteinExistence type="predicted"/>
<feature type="chain" id="PRO_5035843346" description="Secreted protein" evidence="2">
    <location>
        <begin position="21"/>
        <end position="65"/>
    </location>
</feature>
<dbReference type="Proteomes" id="UP000822688">
    <property type="component" value="Chromosome 5"/>
</dbReference>
<name>A0A8T0I2D1_CERPU</name>
<keyword evidence="4" id="KW-1185">Reference proteome</keyword>
<evidence type="ECO:0000313" key="4">
    <source>
        <dbReference type="Proteomes" id="UP000822688"/>
    </source>
</evidence>
<sequence>MLKNVLYQSIVSIFVLTSSASCKHCKEKSKYTNSAHRLCQALRLRNSKNKRQGEKNKAGQPAKDG</sequence>
<feature type="signal peptide" evidence="2">
    <location>
        <begin position="1"/>
        <end position="20"/>
    </location>
</feature>
<comment type="caution">
    <text evidence="3">The sequence shown here is derived from an EMBL/GenBank/DDBJ whole genome shotgun (WGS) entry which is preliminary data.</text>
</comment>
<protein>
    <recommendedName>
        <fullName evidence="5">Secreted protein</fullName>
    </recommendedName>
</protein>
<keyword evidence="2" id="KW-0732">Signal</keyword>